<comment type="caution">
    <text evidence="2">The sequence shown here is derived from an EMBL/GenBank/DDBJ whole genome shotgun (WGS) entry which is preliminary data.</text>
</comment>
<dbReference type="Proteomes" id="UP000796880">
    <property type="component" value="Unassembled WGS sequence"/>
</dbReference>
<name>A0A8K0E214_9ROSA</name>
<evidence type="ECO:0000256" key="1">
    <source>
        <dbReference type="SAM" id="MobiDB-lite"/>
    </source>
</evidence>
<accession>A0A8K0E214</accession>
<proteinExistence type="predicted"/>
<dbReference type="OrthoDB" id="3599020at2759"/>
<dbReference type="EMBL" id="VOIH02000009">
    <property type="protein sequence ID" value="KAF3438139.1"/>
    <property type="molecule type" value="Genomic_DNA"/>
</dbReference>
<reference evidence="2" key="1">
    <citation type="submission" date="2020-03" db="EMBL/GenBank/DDBJ databases">
        <title>A high-quality chromosome-level genome assembly of a woody plant with both climbing and erect habits, Rhamnella rubrinervis.</title>
        <authorList>
            <person name="Lu Z."/>
            <person name="Yang Y."/>
            <person name="Zhu X."/>
            <person name="Sun Y."/>
        </authorList>
    </citation>
    <scope>NUCLEOTIDE SEQUENCE</scope>
    <source>
        <strain evidence="2">BYM</strain>
        <tissue evidence="2">Leaf</tissue>
    </source>
</reference>
<organism evidence="2 3">
    <name type="scientific">Rhamnella rubrinervis</name>
    <dbReference type="NCBI Taxonomy" id="2594499"/>
    <lineage>
        <taxon>Eukaryota</taxon>
        <taxon>Viridiplantae</taxon>
        <taxon>Streptophyta</taxon>
        <taxon>Embryophyta</taxon>
        <taxon>Tracheophyta</taxon>
        <taxon>Spermatophyta</taxon>
        <taxon>Magnoliopsida</taxon>
        <taxon>eudicotyledons</taxon>
        <taxon>Gunneridae</taxon>
        <taxon>Pentapetalae</taxon>
        <taxon>rosids</taxon>
        <taxon>fabids</taxon>
        <taxon>Rosales</taxon>
        <taxon>Rhamnaceae</taxon>
        <taxon>rhamnoid group</taxon>
        <taxon>Rhamneae</taxon>
        <taxon>Rhamnella</taxon>
    </lineage>
</organism>
<evidence type="ECO:0000313" key="2">
    <source>
        <dbReference type="EMBL" id="KAF3438139.1"/>
    </source>
</evidence>
<dbReference type="AlphaFoldDB" id="A0A8K0E214"/>
<protein>
    <submittedName>
        <fullName evidence="2">Uncharacterized protein</fullName>
    </submittedName>
</protein>
<evidence type="ECO:0000313" key="3">
    <source>
        <dbReference type="Proteomes" id="UP000796880"/>
    </source>
</evidence>
<sequence>MVRQRRPPPARHGGPPEFQKFRDGGIFPKGVARFWDPSCDGWQCSTEHGTGSPPYRCGSGSGLNVLGVAGDASCAVVLRCLFGVGIILELFEAPYGWSWCRACDMHCFQDGFPIKSSAIGGPVNSGFALKLARLLGNLGIARLWHLWWPRFNIGRVRVGIGDSERRALGRERRHPLAKCAARLHAKPWLPLSGMRLQSLALGLWGIADASLWAPCLAVPAWLQLIRSHAWSASLSHWVVGCWLARFGCTLMVYELWYGCVCLRLALRIESLGAAPSRFATGPCVSRAPGFLCCIPNVMELVANGVPFLSRGSQGHGRTPVAHAAPAPLKIILWPPRSSRCLLAPRCEHGRAFMAFQRPKIALSLVLHALPRLLGPSPQRALAHAASHRWRMLPVDPARVICLSQRLSHACWPTMVVTGDGELGSIPRGARETATTSKEGKPRNYPIPTRELELDLDGATVRLVCTAVTPLLPACAPALIDRSRPPAFGAQDDRYRPSLNYKRCRTVDRADVAYRTHAPYEKSKSWVPGSMVARLKLKGIDGRAPLSGARA</sequence>
<keyword evidence="3" id="KW-1185">Reference proteome</keyword>
<gene>
    <name evidence="2" type="ORF">FNV43_RR20895</name>
</gene>
<feature type="region of interest" description="Disordered" evidence="1">
    <location>
        <begin position="422"/>
        <end position="447"/>
    </location>
</feature>